<gene>
    <name evidence="1" type="ORF">BV25DRAFT_1912232</name>
</gene>
<dbReference type="EMBL" id="MU277191">
    <property type="protein sequence ID" value="KAI0066877.1"/>
    <property type="molecule type" value="Genomic_DNA"/>
</dbReference>
<reference evidence="1" key="1">
    <citation type="submission" date="2021-03" db="EMBL/GenBank/DDBJ databases">
        <authorList>
            <consortium name="DOE Joint Genome Institute"/>
            <person name="Ahrendt S."/>
            <person name="Looney B.P."/>
            <person name="Miyauchi S."/>
            <person name="Morin E."/>
            <person name="Drula E."/>
            <person name="Courty P.E."/>
            <person name="Chicoki N."/>
            <person name="Fauchery L."/>
            <person name="Kohler A."/>
            <person name="Kuo A."/>
            <person name="Labutti K."/>
            <person name="Pangilinan J."/>
            <person name="Lipzen A."/>
            <person name="Riley R."/>
            <person name="Andreopoulos W."/>
            <person name="He G."/>
            <person name="Johnson J."/>
            <person name="Barry K.W."/>
            <person name="Grigoriev I.V."/>
            <person name="Nagy L."/>
            <person name="Hibbett D."/>
            <person name="Henrissat B."/>
            <person name="Matheny P.B."/>
            <person name="Labbe J."/>
            <person name="Martin F."/>
        </authorList>
    </citation>
    <scope>NUCLEOTIDE SEQUENCE</scope>
    <source>
        <strain evidence="1">HHB10654</strain>
    </source>
</reference>
<evidence type="ECO:0000313" key="1">
    <source>
        <dbReference type="EMBL" id="KAI0066877.1"/>
    </source>
</evidence>
<reference evidence="1" key="2">
    <citation type="journal article" date="2022" name="New Phytol.">
        <title>Evolutionary transition to the ectomycorrhizal habit in the genomes of a hyperdiverse lineage of mushroom-forming fungi.</title>
        <authorList>
            <person name="Looney B."/>
            <person name="Miyauchi S."/>
            <person name="Morin E."/>
            <person name="Drula E."/>
            <person name="Courty P.E."/>
            <person name="Kohler A."/>
            <person name="Kuo A."/>
            <person name="LaButti K."/>
            <person name="Pangilinan J."/>
            <person name="Lipzen A."/>
            <person name="Riley R."/>
            <person name="Andreopoulos W."/>
            <person name="He G."/>
            <person name="Johnson J."/>
            <person name="Nolan M."/>
            <person name="Tritt A."/>
            <person name="Barry K.W."/>
            <person name="Grigoriev I.V."/>
            <person name="Nagy L.G."/>
            <person name="Hibbett D."/>
            <person name="Henrissat B."/>
            <person name="Matheny P.B."/>
            <person name="Labbe J."/>
            <person name="Martin F.M."/>
        </authorList>
    </citation>
    <scope>NUCLEOTIDE SEQUENCE</scope>
    <source>
        <strain evidence="1">HHB10654</strain>
    </source>
</reference>
<keyword evidence="2" id="KW-1185">Reference proteome</keyword>
<accession>A0ACB8TEM2</accession>
<dbReference type="Proteomes" id="UP000814140">
    <property type="component" value="Unassembled WGS sequence"/>
</dbReference>
<name>A0ACB8TEM2_9AGAM</name>
<proteinExistence type="predicted"/>
<organism evidence="1 2">
    <name type="scientific">Artomyces pyxidatus</name>
    <dbReference type="NCBI Taxonomy" id="48021"/>
    <lineage>
        <taxon>Eukaryota</taxon>
        <taxon>Fungi</taxon>
        <taxon>Dikarya</taxon>
        <taxon>Basidiomycota</taxon>
        <taxon>Agaricomycotina</taxon>
        <taxon>Agaricomycetes</taxon>
        <taxon>Russulales</taxon>
        <taxon>Auriscalpiaceae</taxon>
        <taxon>Artomyces</taxon>
    </lineage>
</organism>
<sequence length="710" mass="78288">MTTFKVLRIQAGTQLPLYTYNKNALPQYTYYKQHSLQYIWTDADARALQPVAFESQGVRRDKLPLAVTCDLEGKVEGESLRLIGVVGKCCVFRSDSFKATTETHKTIIPHLRFHIDTFGPLQFRTDFHWRIVDDESHWEVARAEAPTALEVYAIASWAEAGGGVQDLWSPNGVSVDFMRWHIPKYAWGKETWPVVKFYQDIVQSVFDTPIQYDAIQGTKHFVKYYTRFDGKDGDYLCDIDEYTHILGSVTAMFQRANCIDLSSIVRVALSFLPWFYSVKTCWLTPFGYIKPTTLKGFQSIGPCNNPFFQDARFKSEPLTSKQYSRAPTQVNWKGRSAFGLHCFISVYIPPLTYPVILDATCGPQGGLNTAPKKLTEYLSAVLETDQDTNYYITFNDRPGQAQDVVDTWRGVTLTSRFMFNVRADLTYGKVHALGPAGKAASSRDGTLAEDILEHAQVPNCDPPQWQQFDADDIANVASAATKLPLDGPVSVIPGPSTSSVHFHLASHDASNTLPVVDVSLTLASTFDNALNHLRASLSFTDAPLDHAFVPCPTPLGQHAMSARAGGWLGFVRGNCYVELRHGGQDEDDGVLLDVVATALDNALAAREVDDRTTIACPEILDVTTPAPVSAGTEFLLALRVLPAHDAAVHAISMDITVMQAVSVRTLDANAGSVEVELWANGKGSTRVELVAVNRKSMAASTRTVDVEVGE</sequence>
<protein>
    <submittedName>
        <fullName evidence="1">Uncharacterized protein</fullName>
    </submittedName>
</protein>
<comment type="caution">
    <text evidence="1">The sequence shown here is derived from an EMBL/GenBank/DDBJ whole genome shotgun (WGS) entry which is preliminary data.</text>
</comment>
<evidence type="ECO:0000313" key="2">
    <source>
        <dbReference type="Proteomes" id="UP000814140"/>
    </source>
</evidence>